<dbReference type="PANTHER" id="PTHR15601:SF35">
    <property type="entry name" value="OS07G0583000 PROTEIN"/>
    <property type="match status" value="1"/>
</dbReference>
<proteinExistence type="inferred from homology"/>
<dbReference type="AlphaFoldDB" id="A0A7J7LYV7"/>
<keyword evidence="3" id="KW-0812">Transmembrane</keyword>
<dbReference type="PANTHER" id="PTHR15601">
    <property type="entry name" value="STRESS ASSOCIATED ENDOPLASMIC RETICULUM PROTEIN SERP1/RAMP4"/>
    <property type="match status" value="1"/>
</dbReference>
<organism evidence="8 9">
    <name type="scientific">Kingdonia uniflora</name>
    <dbReference type="NCBI Taxonomy" id="39325"/>
    <lineage>
        <taxon>Eukaryota</taxon>
        <taxon>Viridiplantae</taxon>
        <taxon>Streptophyta</taxon>
        <taxon>Embryophyta</taxon>
        <taxon>Tracheophyta</taxon>
        <taxon>Spermatophyta</taxon>
        <taxon>Magnoliopsida</taxon>
        <taxon>Ranunculales</taxon>
        <taxon>Circaeasteraceae</taxon>
        <taxon>Kingdonia</taxon>
    </lineage>
</organism>
<feature type="compositionally biased region" description="Basic and acidic residues" evidence="7">
    <location>
        <begin position="170"/>
        <end position="183"/>
    </location>
</feature>
<evidence type="ECO:0000256" key="4">
    <source>
        <dbReference type="ARBA" id="ARBA00022824"/>
    </source>
</evidence>
<dbReference type="GO" id="GO:0030968">
    <property type="term" value="P:endoplasmic reticulum unfolded protein response"/>
    <property type="evidence" value="ECO:0007669"/>
    <property type="project" value="TreeGrafter"/>
</dbReference>
<name>A0A7J7LYV7_9MAGN</name>
<accession>A0A7J7LYV7</accession>
<keyword evidence="6" id="KW-0472">Membrane</keyword>
<comment type="subcellular location">
    <subcellularLocation>
        <location evidence="1">Endoplasmic reticulum membrane</location>
        <topology evidence="1">Single-pass membrane protein</topology>
    </subcellularLocation>
</comment>
<evidence type="ECO:0000256" key="1">
    <source>
        <dbReference type="ARBA" id="ARBA00004389"/>
    </source>
</evidence>
<dbReference type="Proteomes" id="UP000541444">
    <property type="component" value="Unassembled WGS sequence"/>
</dbReference>
<reference evidence="8 9" key="1">
    <citation type="journal article" date="2020" name="IScience">
        <title>Genome Sequencing of the Endangered Kingdonia uniflora (Circaeasteraceae, Ranunculales) Reveals Potential Mechanisms of Evolutionary Specialization.</title>
        <authorList>
            <person name="Sun Y."/>
            <person name="Deng T."/>
            <person name="Zhang A."/>
            <person name="Moore M.J."/>
            <person name="Landis J.B."/>
            <person name="Lin N."/>
            <person name="Zhang H."/>
            <person name="Zhang X."/>
            <person name="Huang J."/>
            <person name="Zhang X."/>
            <person name="Sun H."/>
            <person name="Wang H."/>
        </authorList>
    </citation>
    <scope>NUCLEOTIDE SEQUENCE [LARGE SCALE GENOMIC DNA]</scope>
    <source>
        <strain evidence="8">TB1705</strain>
        <tissue evidence="8">Leaf</tissue>
    </source>
</reference>
<dbReference type="EMBL" id="JACGCM010001872">
    <property type="protein sequence ID" value="KAF6147836.1"/>
    <property type="molecule type" value="Genomic_DNA"/>
</dbReference>
<evidence type="ECO:0000256" key="7">
    <source>
        <dbReference type="SAM" id="MobiDB-lite"/>
    </source>
</evidence>
<keyword evidence="5" id="KW-1133">Transmembrane helix</keyword>
<gene>
    <name evidence="8" type="ORF">GIB67_014416</name>
</gene>
<keyword evidence="9" id="KW-1185">Reference proteome</keyword>
<dbReference type="Pfam" id="PF06624">
    <property type="entry name" value="RAMP4"/>
    <property type="match status" value="1"/>
</dbReference>
<evidence type="ECO:0000256" key="3">
    <source>
        <dbReference type="ARBA" id="ARBA00022692"/>
    </source>
</evidence>
<evidence type="ECO:0000256" key="5">
    <source>
        <dbReference type="ARBA" id="ARBA00022989"/>
    </source>
</evidence>
<feature type="region of interest" description="Disordered" evidence="7">
    <location>
        <begin position="151"/>
        <end position="184"/>
    </location>
</feature>
<keyword evidence="4" id="KW-0256">Endoplasmic reticulum</keyword>
<evidence type="ECO:0000256" key="6">
    <source>
        <dbReference type="ARBA" id="ARBA00023136"/>
    </source>
</evidence>
<protein>
    <submittedName>
        <fullName evidence="8">Uncharacterized protein</fullName>
    </submittedName>
</protein>
<evidence type="ECO:0000256" key="2">
    <source>
        <dbReference type="ARBA" id="ARBA00005500"/>
    </source>
</evidence>
<dbReference type="GO" id="GO:0005789">
    <property type="term" value="C:endoplasmic reticulum membrane"/>
    <property type="evidence" value="ECO:0007669"/>
    <property type="project" value="UniProtKB-SubCell"/>
</dbReference>
<comment type="caution">
    <text evidence="8">The sequence shown here is derived from an EMBL/GenBank/DDBJ whole genome shotgun (WGS) entry which is preliminary data.</text>
</comment>
<dbReference type="InterPro" id="IPR010580">
    <property type="entry name" value="ER_stress-assoc"/>
</dbReference>
<evidence type="ECO:0000313" key="8">
    <source>
        <dbReference type="EMBL" id="KAF6147836.1"/>
    </source>
</evidence>
<comment type="similarity">
    <text evidence="2">Belongs to the RAMP4 family.</text>
</comment>
<evidence type="ECO:0000313" key="9">
    <source>
        <dbReference type="Proteomes" id="UP000541444"/>
    </source>
</evidence>
<sequence>MKIVNRRNQTRYLNQPEGFPPSTLKLLLHEAQYTLAHDNTQFGEGVTFHERIIIIIAGIRAIRVAILSGLEATDRSRHNISDITNRIQRESGRKRNRRWWMDAVTTDTGASFSMRSVLERENGGWRSEGRCGSREEGGGWVVWEGERLQSREEQANQTKNNKAVVIQEEQMSKKNTERSDNRLANKHTYFEQSAQTKSRSPIIYIPGIEKPSNHIQQMERIVDSRWSVKLYRDYCHFALSSVSSSSSIVFRLILMRSTTLKRLADRKAERFQKNIAKRGAVTETTTKKGIDCPIGPIFLASLCLCHWIM</sequence>
<dbReference type="OrthoDB" id="5835829at2759"/>